<evidence type="ECO:0000313" key="2">
    <source>
        <dbReference type="RefSeq" id="XP_021857750.2"/>
    </source>
</evidence>
<accession>A0A9R0J0F4</accession>
<dbReference type="RefSeq" id="XP_021857750.2">
    <property type="nucleotide sequence ID" value="XM_022002058.2"/>
</dbReference>
<keyword evidence="1" id="KW-1185">Reference proteome</keyword>
<reference evidence="1" key="1">
    <citation type="journal article" date="2021" name="Nat. Commun.">
        <title>Genomic analyses provide insights into spinach domestication and the genetic basis of agronomic traits.</title>
        <authorList>
            <person name="Cai X."/>
            <person name="Sun X."/>
            <person name="Xu C."/>
            <person name="Sun H."/>
            <person name="Wang X."/>
            <person name="Ge C."/>
            <person name="Zhang Z."/>
            <person name="Wang Q."/>
            <person name="Fei Z."/>
            <person name="Jiao C."/>
            <person name="Wang Q."/>
        </authorList>
    </citation>
    <scope>NUCLEOTIDE SEQUENCE [LARGE SCALE GENOMIC DNA]</scope>
    <source>
        <strain evidence="1">cv. Varoflay</strain>
    </source>
</reference>
<dbReference type="Proteomes" id="UP000813463">
    <property type="component" value="Chromosome 5"/>
</dbReference>
<dbReference type="GO" id="GO:0048367">
    <property type="term" value="P:shoot system development"/>
    <property type="evidence" value="ECO:0007669"/>
    <property type="project" value="InterPro"/>
</dbReference>
<name>A0A9R0J0F4_SPIOL</name>
<dbReference type="PANTHER" id="PTHR33070">
    <property type="entry name" value="OS06G0725500 PROTEIN"/>
    <property type="match status" value="1"/>
</dbReference>
<sequence>MATQKASSHIRSLSLPSTSHPLNASIETHFHSLRASQAAGKLTCSSLCQNLCNIKDLYEQMNNMIHLPQNQHLLSNQHHRKEVEWVLDGSLALLDVSSYGLDALSQMKESILDIKSALRRGNNDVGIHAFQVSRKKICKPLSKCLANMKKTDNKCALPQPEDSSVIVRTLKEAETISLLTLKSVFSFVMGKKTTSQTQTRGWSLVAKLVKSKHVVRDSESDTEVVCIDNALNALSDNHSSAETKVVLRQLEILEKVILQLEDGLESISRCFVKTRVSLLNLYN</sequence>
<dbReference type="InterPro" id="IPR004320">
    <property type="entry name" value="BPS1_pln"/>
</dbReference>
<dbReference type="GO" id="GO:0048364">
    <property type="term" value="P:root development"/>
    <property type="evidence" value="ECO:0007669"/>
    <property type="project" value="InterPro"/>
</dbReference>
<organism evidence="1 2">
    <name type="scientific">Spinacia oleracea</name>
    <name type="common">Spinach</name>
    <dbReference type="NCBI Taxonomy" id="3562"/>
    <lineage>
        <taxon>Eukaryota</taxon>
        <taxon>Viridiplantae</taxon>
        <taxon>Streptophyta</taxon>
        <taxon>Embryophyta</taxon>
        <taxon>Tracheophyta</taxon>
        <taxon>Spermatophyta</taxon>
        <taxon>Magnoliopsida</taxon>
        <taxon>eudicotyledons</taxon>
        <taxon>Gunneridae</taxon>
        <taxon>Pentapetalae</taxon>
        <taxon>Caryophyllales</taxon>
        <taxon>Chenopodiaceae</taxon>
        <taxon>Chenopodioideae</taxon>
        <taxon>Anserineae</taxon>
        <taxon>Spinacia</taxon>
    </lineage>
</organism>
<dbReference type="KEGG" id="soe:110796960"/>
<evidence type="ECO:0008006" key="3">
    <source>
        <dbReference type="Google" id="ProtNLM"/>
    </source>
</evidence>
<dbReference type="GeneID" id="110796960"/>
<gene>
    <name evidence="2" type="primary">LOC110796960</name>
</gene>
<dbReference type="PANTHER" id="PTHR33070:SF115">
    <property type="entry name" value="T23E18.15"/>
    <property type="match status" value="1"/>
</dbReference>
<protein>
    <recommendedName>
        <fullName evidence="3">DUF241 domain protein</fullName>
    </recommendedName>
</protein>
<dbReference type="Pfam" id="PF03087">
    <property type="entry name" value="BPS1"/>
    <property type="match status" value="1"/>
</dbReference>
<dbReference type="AlphaFoldDB" id="A0A9R0J0F4"/>
<evidence type="ECO:0000313" key="1">
    <source>
        <dbReference type="Proteomes" id="UP000813463"/>
    </source>
</evidence>
<reference evidence="2" key="2">
    <citation type="submission" date="2025-08" db="UniProtKB">
        <authorList>
            <consortium name="RefSeq"/>
        </authorList>
    </citation>
    <scope>IDENTIFICATION</scope>
    <source>
        <tissue evidence="2">Leaf</tissue>
    </source>
</reference>
<proteinExistence type="predicted"/>